<dbReference type="PANTHER" id="PTHR37018">
    <property type="entry name" value="CULTURE SPECIFIC PROTEIN, PUTATIVE (AFU_ORTHOLOGUE AFUA_2G00130)-RELATED"/>
    <property type="match status" value="1"/>
</dbReference>
<dbReference type="EMBL" id="SCHB01000010">
    <property type="protein sequence ID" value="TBW70388.1"/>
    <property type="molecule type" value="Genomic_DNA"/>
</dbReference>
<evidence type="ECO:0000259" key="2">
    <source>
        <dbReference type="PROSITE" id="PS50975"/>
    </source>
</evidence>
<dbReference type="AlphaFoldDB" id="A0A4Q9W865"/>
<name>A0A4Q9W865_STALU</name>
<organism evidence="3 4">
    <name type="scientific">Staphylococcus lugdunensis</name>
    <dbReference type="NCBI Taxonomy" id="28035"/>
    <lineage>
        <taxon>Bacteria</taxon>
        <taxon>Bacillati</taxon>
        <taxon>Bacillota</taxon>
        <taxon>Bacilli</taxon>
        <taxon>Bacillales</taxon>
        <taxon>Staphylococcaceae</taxon>
        <taxon>Staphylococcus</taxon>
    </lineage>
</organism>
<evidence type="ECO:0000313" key="3">
    <source>
        <dbReference type="EMBL" id="TBW70388.1"/>
    </source>
</evidence>
<protein>
    <submittedName>
        <fullName evidence="3">ATP-grasp domain-containing protein</fullName>
    </submittedName>
</protein>
<keyword evidence="1" id="KW-0067">ATP-binding</keyword>
<gene>
    <name evidence="3" type="ORF">EQ812_11650</name>
</gene>
<dbReference type="InterPro" id="IPR053269">
    <property type="entry name" value="Asp-Met_ligase"/>
</dbReference>
<evidence type="ECO:0000256" key="1">
    <source>
        <dbReference type="PROSITE-ProRule" id="PRU00409"/>
    </source>
</evidence>
<dbReference type="InterPro" id="IPR013815">
    <property type="entry name" value="ATP_grasp_subdomain_1"/>
</dbReference>
<accession>A0A4Q9W865</accession>
<feature type="domain" description="ATP-grasp" evidence="2">
    <location>
        <begin position="131"/>
        <end position="332"/>
    </location>
</feature>
<dbReference type="PROSITE" id="PS50975">
    <property type="entry name" value="ATP_GRASP"/>
    <property type="match status" value="1"/>
</dbReference>
<dbReference type="Proteomes" id="UP000293637">
    <property type="component" value="Unassembled WGS sequence"/>
</dbReference>
<dbReference type="Gene3D" id="3.30.1490.20">
    <property type="entry name" value="ATP-grasp fold, A domain"/>
    <property type="match status" value="1"/>
</dbReference>
<evidence type="ECO:0000313" key="4">
    <source>
        <dbReference type="Proteomes" id="UP000293637"/>
    </source>
</evidence>
<proteinExistence type="predicted"/>
<keyword evidence="1" id="KW-0547">Nucleotide-binding</keyword>
<sequence>MVKNKQNQPLTLSDLYADNVVYSSRPSYVSNPWLEPEEHQSNFLTGRELLIANQLPVIVHEASVTDKLEALFNTIGKTIPTSIYKFHDQQSYESLIQHLAYQEGKKIYFQYIHGEDVLESSYYALNKDTFVALNNKARIPEWTNHHYLPNREIVSIKDFKARVQDWTFPFVIKPGDDLPTAGGYGVMICYHQNDLQKAMTRIFEAEAATSHLIIEQKIEEVHNYCVQFSYSSELGIQYLGTAQQLTNKYGFYAGNENVHDIPQQVINAGYEIMEIGVKQGFFGVAGFDLLLDQHGDVFAIDLNFRQNGSTSMLLLEDELHPNYQKFYSYVAKGDNEHFFNTILKFVKKGVLYPLSYYDGDWYGKNKVNSRFGCIWHGNSKTEIDHYIKAFYEELDL</sequence>
<dbReference type="SUPFAM" id="SSF56059">
    <property type="entry name" value="Glutathione synthetase ATP-binding domain-like"/>
    <property type="match status" value="1"/>
</dbReference>
<dbReference type="InterPro" id="IPR011761">
    <property type="entry name" value="ATP-grasp"/>
</dbReference>
<dbReference type="GO" id="GO:0046872">
    <property type="term" value="F:metal ion binding"/>
    <property type="evidence" value="ECO:0007669"/>
    <property type="project" value="InterPro"/>
</dbReference>
<comment type="caution">
    <text evidence="3">The sequence shown here is derived from an EMBL/GenBank/DDBJ whole genome shotgun (WGS) entry which is preliminary data.</text>
</comment>
<reference evidence="3 4" key="1">
    <citation type="journal article" date="2019" name="Sci. Transl. Med.">
        <title>Quorum sensing between bacterial species on the skin protects against epidermal injury in atopic dermatitis.</title>
        <authorList>
            <person name="Williams M.R."/>
        </authorList>
    </citation>
    <scope>NUCLEOTIDE SEQUENCE [LARGE SCALE GENOMIC DNA]</scope>
    <source>
        <strain evidence="3 4">E7</strain>
    </source>
</reference>
<dbReference type="GO" id="GO:0005524">
    <property type="term" value="F:ATP binding"/>
    <property type="evidence" value="ECO:0007669"/>
    <property type="project" value="UniProtKB-UniRule"/>
</dbReference>
<dbReference type="PANTHER" id="PTHR37018:SF1">
    <property type="entry name" value="CULTURE SPECIFIC PROTEIN, PUTATIVE (AFU_ORTHOLOGUE AFUA_2G00130)-RELATED"/>
    <property type="match status" value="1"/>
</dbReference>